<feature type="signal peptide" evidence="1">
    <location>
        <begin position="1"/>
        <end position="21"/>
    </location>
</feature>
<feature type="chain" id="PRO_5007880190" evidence="1">
    <location>
        <begin position="22"/>
        <end position="221"/>
    </location>
</feature>
<organism evidence="2 3">
    <name type="scientific">Athelia psychrophila</name>
    <dbReference type="NCBI Taxonomy" id="1759441"/>
    <lineage>
        <taxon>Eukaryota</taxon>
        <taxon>Fungi</taxon>
        <taxon>Dikarya</taxon>
        <taxon>Basidiomycota</taxon>
        <taxon>Agaricomycotina</taxon>
        <taxon>Agaricomycetes</taxon>
        <taxon>Agaricomycetidae</taxon>
        <taxon>Atheliales</taxon>
        <taxon>Atheliaceae</taxon>
        <taxon>Athelia</taxon>
    </lineage>
</organism>
<keyword evidence="3" id="KW-1185">Reference proteome</keyword>
<gene>
    <name evidence="2" type="ORF">FIBSPDRAFT_68888</name>
</gene>
<protein>
    <submittedName>
        <fullName evidence="2">Uncharacterized protein</fullName>
    </submittedName>
</protein>
<proteinExistence type="predicted"/>
<evidence type="ECO:0000256" key="1">
    <source>
        <dbReference type="SAM" id="SignalP"/>
    </source>
</evidence>
<name>A0A166TR49_9AGAM</name>
<sequence length="221" mass="24852">MFHLSGAWRWRRGALLAWGRGLHMTLNVVNDVVVQCGSVEDSNILLLQAFHEHMFPSAPQDWQLPCGARLWTCCGRLINTIKTCRKILPFQSIPVGKINPNLTTTTSGPHPSSMSSAGPLFRTTNHAGVTNNVNGDFYMLGEDKVDKIYKWLDAPDSSGNFLAAREKHHGQTGTWFIEGEDYLRWKETPDSALWVYGTRESLKHSPHATTYMVSIRRSGVR</sequence>
<evidence type="ECO:0000313" key="3">
    <source>
        <dbReference type="Proteomes" id="UP000076532"/>
    </source>
</evidence>
<dbReference type="EMBL" id="KV417491">
    <property type="protein sequence ID" value="KZP30888.1"/>
    <property type="molecule type" value="Genomic_DNA"/>
</dbReference>
<dbReference type="Proteomes" id="UP000076532">
    <property type="component" value="Unassembled WGS sequence"/>
</dbReference>
<dbReference type="AlphaFoldDB" id="A0A166TR49"/>
<dbReference type="OrthoDB" id="448455at2759"/>
<accession>A0A166TR49</accession>
<evidence type="ECO:0000313" key="2">
    <source>
        <dbReference type="EMBL" id="KZP30888.1"/>
    </source>
</evidence>
<reference evidence="2 3" key="1">
    <citation type="journal article" date="2016" name="Mol. Biol. Evol.">
        <title>Comparative Genomics of Early-Diverging Mushroom-Forming Fungi Provides Insights into the Origins of Lignocellulose Decay Capabilities.</title>
        <authorList>
            <person name="Nagy L.G."/>
            <person name="Riley R."/>
            <person name="Tritt A."/>
            <person name="Adam C."/>
            <person name="Daum C."/>
            <person name="Floudas D."/>
            <person name="Sun H."/>
            <person name="Yadav J.S."/>
            <person name="Pangilinan J."/>
            <person name="Larsson K.H."/>
            <person name="Matsuura K."/>
            <person name="Barry K."/>
            <person name="Labutti K."/>
            <person name="Kuo R."/>
            <person name="Ohm R.A."/>
            <person name="Bhattacharya S.S."/>
            <person name="Shirouzu T."/>
            <person name="Yoshinaga Y."/>
            <person name="Martin F.M."/>
            <person name="Grigoriev I.V."/>
            <person name="Hibbett D.S."/>
        </authorList>
    </citation>
    <scope>NUCLEOTIDE SEQUENCE [LARGE SCALE GENOMIC DNA]</scope>
    <source>
        <strain evidence="2 3">CBS 109695</strain>
    </source>
</reference>
<keyword evidence="1" id="KW-0732">Signal</keyword>